<dbReference type="InterPro" id="IPR036388">
    <property type="entry name" value="WH-like_DNA-bd_sf"/>
</dbReference>
<dbReference type="EMBL" id="CP043661">
    <property type="protein sequence ID" value="QNE21377.1"/>
    <property type="molecule type" value="Genomic_DNA"/>
</dbReference>
<protein>
    <submittedName>
        <fullName evidence="5">DeoR/GlpR transcriptional regulator</fullName>
    </submittedName>
</protein>
<dbReference type="PROSITE" id="PS51000">
    <property type="entry name" value="HTH_DEOR_2"/>
    <property type="match status" value="1"/>
</dbReference>
<reference evidence="6" key="1">
    <citation type="submission" date="2019-09" db="EMBL/GenBank/DDBJ databases">
        <title>Antimicrobial potential of Antarctic Bacteria.</title>
        <authorList>
            <person name="Benaud N."/>
            <person name="Edwards R.J."/>
            <person name="Ferrari B.C."/>
        </authorList>
    </citation>
    <scope>NUCLEOTIDE SEQUENCE [LARGE SCALE GENOMIC DNA]</scope>
    <source>
        <strain evidence="6">SPB151</strain>
    </source>
</reference>
<evidence type="ECO:0000256" key="1">
    <source>
        <dbReference type="ARBA" id="ARBA00023015"/>
    </source>
</evidence>
<evidence type="ECO:0000256" key="3">
    <source>
        <dbReference type="ARBA" id="ARBA00023163"/>
    </source>
</evidence>
<dbReference type="PANTHER" id="PTHR30363">
    <property type="entry name" value="HTH-TYPE TRANSCRIPTIONAL REGULATOR SRLR-RELATED"/>
    <property type="match status" value="1"/>
</dbReference>
<organism evidence="5 6">
    <name type="scientific">Kribbella qitaiheensis</name>
    <dbReference type="NCBI Taxonomy" id="1544730"/>
    <lineage>
        <taxon>Bacteria</taxon>
        <taxon>Bacillati</taxon>
        <taxon>Actinomycetota</taxon>
        <taxon>Actinomycetes</taxon>
        <taxon>Propionibacteriales</taxon>
        <taxon>Kribbellaceae</taxon>
        <taxon>Kribbella</taxon>
    </lineage>
</organism>
<gene>
    <name evidence="5" type="ORF">F1D05_29975</name>
</gene>
<dbReference type="PRINTS" id="PR00037">
    <property type="entry name" value="HTHLACR"/>
</dbReference>
<dbReference type="SUPFAM" id="SSF100950">
    <property type="entry name" value="NagB/RpiA/CoA transferase-like"/>
    <property type="match status" value="1"/>
</dbReference>
<evidence type="ECO:0000256" key="2">
    <source>
        <dbReference type="ARBA" id="ARBA00023125"/>
    </source>
</evidence>
<dbReference type="GO" id="GO:0003677">
    <property type="term" value="F:DNA binding"/>
    <property type="evidence" value="ECO:0007669"/>
    <property type="project" value="UniProtKB-KW"/>
</dbReference>
<sequence length="255" mass="27397">MRHQRQLEIVQRLRTDGATSVEDLARMLGVSSATIRRDLQHLDEAGRITRVHGGAMIPAGDSEDADVQRPFATVAANEAPDKRAIARLAATVVSDGDVILLDVGTTTQLLAMELRGRRITVMTTSLAVLDVLRDDAAVELILLGGWVRRAYHSLVGVLTEDALRQVHADLAFLGASGIRRDGEVLDTTLVEVPIKRALIEASDRSVLLADPHKFPGTGKLRVCNVADLDMMVTSAGADPATLQLCADKGVEVRTA</sequence>
<dbReference type="Pfam" id="PF00455">
    <property type="entry name" value="DeoRC"/>
    <property type="match status" value="1"/>
</dbReference>
<accession>A0A7G6X562</accession>
<dbReference type="SMART" id="SM01134">
    <property type="entry name" value="DeoRC"/>
    <property type="match status" value="1"/>
</dbReference>
<dbReference type="KEGG" id="kqi:F1D05_29975"/>
<dbReference type="SUPFAM" id="SSF46785">
    <property type="entry name" value="Winged helix' DNA-binding domain"/>
    <property type="match status" value="1"/>
</dbReference>
<evidence type="ECO:0000313" key="5">
    <source>
        <dbReference type="EMBL" id="QNE21377.1"/>
    </source>
</evidence>
<reference evidence="5 6" key="2">
    <citation type="journal article" date="2020" name="Microbiol. Resour. Announc.">
        <title>Antarctic desert soil bacteria exhibit high novel natural product potential, evaluated through long-read genome sequencing and comparative genomics.</title>
        <authorList>
            <person name="Benaud N."/>
            <person name="Edwards R.J."/>
            <person name="Amos T.G."/>
            <person name="D'Agostino P.M."/>
            <person name="Gutierrez-Chavez C."/>
            <person name="Montgomery K."/>
            <person name="Nicetic I."/>
            <person name="Ferrari B.C."/>
        </authorList>
    </citation>
    <scope>NUCLEOTIDE SEQUENCE [LARGE SCALE GENOMIC DNA]</scope>
    <source>
        <strain evidence="5 6">SPB151</strain>
    </source>
</reference>
<proteinExistence type="predicted"/>
<dbReference type="Proteomes" id="UP000515563">
    <property type="component" value="Chromosome"/>
</dbReference>
<dbReference type="PROSITE" id="PS00894">
    <property type="entry name" value="HTH_DEOR_1"/>
    <property type="match status" value="1"/>
</dbReference>
<keyword evidence="2" id="KW-0238">DNA-binding</keyword>
<dbReference type="Pfam" id="PF08220">
    <property type="entry name" value="HTH_DeoR"/>
    <property type="match status" value="1"/>
</dbReference>
<dbReference type="PANTHER" id="PTHR30363:SF44">
    <property type="entry name" value="AGA OPERON TRANSCRIPTIONAL REPRESSOR-RELATED"/>
    <property type="match status" value="1"/>
</dbReference>
<dbReference type="RefSeq" id="WP_185443777.1">
    <property type="nucleotide sequence ID" value="NZ_CP043661.1"/>
</dbReference>
<dbReference type="Gene3D" id="3.40.50.1360">
    <property type="match status" value="1"/>
</dbReference>
<keyword evidence="1" id="KW-0805">Transcription regulation</keyword>
<evidence type="ECO:0000259" key="4">
    <source>
        <dbReference type="PROSITE" id="PS51000"/>
    </source>
</evidence>
<dbReference type="Gene3D" id="1.10.10.10">
    <property type="entry name" value="Winged helix-like DNA-binding domain superfamily/Winged helix DNA-binding domain"/>
    <property type="match status" value="1"/>
</dbReference>
<dbReference type="InterPro" id="IPR001034">
    <property type="entry name" value="DeoR_HTH"/>
</dbReference>
<keyword evidence="6" id="KW-1185">Reference proteome</keyword>
<dbReference type="AlphaFoldDB" id="A0A7G6X562"/>
<evidence type="ECO:0000313" key="6">
    <source>
        <dbReference type="Proteomes" id="UP000515563"/>
    </source>
</evidence>
<dbReference type="InterPro" id="IPR050313">
    <property type="entry name" value="Carb_Metab_HTH_regulators"/>
</dbReference>
<dbReference type="GO" id="GO:0003700">
    <property type="term" value="F:DNA-binding transcription factor activity"/>
    <property type="evidence" value="ECO:0007669"/>
    <property type="project" value="InterPro"/>
</dbReference>
<dbReference type="InterPro" id="IPR018356">
    <property type="entry name" value="Tscrpt_reg_HTH_DeoR_CS"/>
</dbReference>
<dbReference type="InterPro" id="IPR036390">
    <property type="entry name" value="WH_DNA-bd_sf"/>
</dbReference>
<name>A0A7G6X562_9ACTN</name>
<dbReference type="SMART" id="SM00420">
    <property type="entry name" value="HTH_DEOR"/>
    <property type="match status" value="1"/>
</dbReference>
<dbReference type="InterPro" id="IPR037171">
    <property type="entry name" value="NagB/RpiA_transferase-like"/>
</dbReference>
<dbReference type="InterPro" id="IPR014036">
    <property type="entry name" value="DeoR-like_C"/>
</dbReference>
<keyword evidence="3" id="KW-0804">Transcription</keyword>
<feature type="domain" description="HTH deoR-type" evidence="4">
    <location>
        <begin position="2"/>
        <end position="57"/>
    </location>
</feature>